<dbReference type="CDD" id="cd03255">
    <property type="entry name" value="ABC_MJ0796_LolCDE_FtsE"/>
    <property type="match status" value="1"/>
</dbReference>
<reference evidence="6 7" key="3">
    <citation type="journal article" date="2019" name="Int. J. Syst. Evol. Microbiol.">
        <title>Nitrosopumilus adriaticus sp. nov. and Nitrosopumilus piranensis sp. nov., two ammonia-oxidizing archaea from the Adriatic Sea and members of the class Nitrososphaeria.</title>
        <authorList>
            <person name="Bayer B."/>
            <person name="Vojvoda J."/>
            <person name="Reinthaler T."/>
            <person name="Reyes C."/>
            <person name="Pinto M."/>
            <person name="Herndl G.J."/>
        </authorList>
    </citation>
    <scope>NUCLEOTIDE SEQUENCE [LARGE SCALE GENOMIC DNA]</scope>
    <source>
        <strain evidence="6 7">D3C</strain>
    </source>
</reference>
<dbReference type="HOGENOM" id="CLU_000604_1_22_2"/>
<dbReference type="PANTHER" id="PTHR42798:SF7">
    <property type="entry name" value="ALPHA-D-RIBOSE 1-METHYLPHOSPHONATE 5-TRIPHOSPHATE SYNTHASE SUBUNIT PHNL"/>
    <property type="match status" value="1"/>
</dbReference>
<dbReference type="GO" id="GO:0016887">
    <property type="term" value="F:ATP hydrolysis activity"/>
    <property type="evidence" value="ECO:0007669"/>
    <property type="project" value="InterPro"/>
</dbReference>
<dbReference type="AlphaFoldDB" id="A0A0C5C821"/>
<protein>
    <submittedName>
        <fullName evidence="6">Outer membrane-specific lipoprotein transporter subunit</fullName>
    </submittedName>
</protein>
<dbReference type="PATRIC" id="fig|1582439.9.peg.162"/>
<evidence type="ECO:0000313" key="7">
    <source>
        <dbReference type="Proteomes" id="UP000032027"/>
    </source>
</evidence>
<reference evidence="7" key="1">
    <citation type="submission" date="2015-02" db="EMBL/GenBank/DDBJ databases">
        <title>Characterization of two novel Thaumarchaeota isolated from the Northern Adriatic Sea.</title>
        <authorList>
            <person name="Bayer B."/>
            <person name="Vojvoda J."/>
            <person name="Offre P."/>
            <person name="Srivastava A."/>
            <person name="Elisabeth N."/>
            <person name="Garcia J.A.L."/>
            <person name="Schleper C."/>
            <person name="Herndl G.J."/>
        </authorList>
    </citation>
    <scope>NUCLEOTIDE SEQUENCE [LARGE SCALE GENOMIC DNA]</scope>
    <source>
        <strain evidence="7">D3C</strain>
    </source>
</reference>
<evidence type="ECO:0000256" key="4">
    <source>
        <dbReference type="ARBA" id="ARBA00022840"/>
    </source>
</evidence>
<dbReference type="GO" id="GO:0005524">
    <property type="term" value="F:ATP binding"/>
    <property type="evidence" value="ECO:0007669"/>
    <property type="project" value="UniProtKB-KW"/>
</dbReference>
<evidence type="ECO:0000256" key="3">
    <source>
        <dbReference type="ARBA" id="ARBA00022741"/>
    </source>
</evidence>
<keyword evidence="6" id="KW-0449">Lipoprotein</keyword>
<keyword evidence="3" id="KW-0547">Nucleotide-binding</keyword>
<accession>A0A0C5C821</accession>
<organism evidence="6 7">
    <name type="scientific">Nitrosopumilus piranensis</name>
    <dbReference type="NCBI Taxonomy" id="1582439"/>
    <lineage>
        <taxon>Archaea</taxon>
        <taxon>Nitrososphaerota</taxon>
        <taxon>Nitrososphaeria</taxon>
        <taxon>Nitrosopumilales</taxon>
        <taxon>Nitrosopumilaceae</taxon>
        <taxon>Nitrosopumilus</taxon>
    </lineage>
</organism>
<dbReference type="InterPro" id="IPR027417">
    <property type="entry name" value="P-loop_NTPase"/>
</dbReference>
<dbReference type="OrthoDB" id="31298at2157"/>
<dbReference type="PANTHER" id="PTHR42798">
    <property type="entry name" value="LIPOPROTEIN-RELEASING SYSTEM ATP-BINDING PROTEIN LOLD"/>
    <property type="match status" value="1"/>
</dbReference>
<dbReference type="PROSITE" id="PS00211">
    <property type="entry name" value="ABC_TRANSPORTER_1"/>
    <property type="match status" value="1"/>
</dbReference>
<dbReference type="KEGG" id="nid:NPIRD3C_0162"/>
<dbReference type="GeneID" id="41599336"/>
<dbReference type="STRING" id="1582439.NPIRD3C_0162"/>
<dbReference type="FunFam" id="3.40.50.300:FF:000032">
    <property type="entry name" value="Export ABC transporter ATP-binding protein"/>
    <property type="match status" value="1"/>
</dbReference>
<dbReference type="EMBL" id="CP010868">
    <property type="protein sequence ID" value="AJM91382.1"/>
    <property type="molecule type" value="Genomic_DNA"/>
</dbReference>
<dbReference type="InterPro" id="IPR017871">
    <property type="entry name" value="ABC_transporter-like_CS"/>
</dbReference>
<dbReference type="Proteomes" id="UP000032027">
    <property type="component" value="Chromosome"/>
</dbReference>
<gene>
    <name evidence="6" type="primary">lolD</name>
    <name evidence="6" type="ORF">NPIRD3C_0162</name>
</gene>
<dbReference type="Pfam" id="PF00005">
    <property type="entry name" value="ABC_tran"/>
    <property type="match status" value="1"/>
</dbReference>
<proteinExistence type="inferred from homology"/>
<dbReference type="InterPro" id="IPR017911">
    <property type="entry name" value="MacB-like_ATP-bd"/>
</dbReference>
<evidence type="ECO:0000259" key="5">
    <source>
        <dbReference type="PROSITE" id="PS50893"/>
    </source>
</evidence>
<comment type="similarity">
    <text evidence="1">Belongs to the ABC transporter superfamily.</text>
</comment>
<evidence type="ECO:0000256" key="2">
    <source>
        <dbReference type="ARBA" id="ARBA00022448"/>
    </source>
</evidence>
<dbReference type="SUPFAM" id="SSF52540">
    <property type="entry name" value="P-loop containing nucleoside triphosphate hydrolases"/>
    <property type="match status" value="1"/>
</dbReference>
<dbReference type="PROSITE" id="PS50893">
    <property type="entry name" value="ABC_TRANSPORTER_2"/>
    <property type="match status" value="1"/>
</dbReference>
<sequence>MTKIYGEGENKVKALDNATLSVQQGEIVLIVGSSGSGKSTLLNMIGLLDRPTTGKILIDGVDTTTLNDDKISSFRNKKLGFIFQFSNLLSDLTVLENVLLPRQIGGTNVTAEKDAKDLLKAVGLEDQIYKRANKISGGQAQRAAIARGLINKPSIVLADEPTGNLDSVTSDTIVQLMKSMAKKLNQTFVIVTHDRQHFGDVDKVITIKDGKAFEGDMPSEMEVLV</sequence>
<keyword evidence="7" id="KW-1185">Reference proteome</keyword>
<dbReference type="GO" id="GO:0022857">
    <property type="term" value="F:transmembrane transporter activity"/>
    <property type="evidence" value="ECO:0007669"/>
    <property type="project" value="UniProtKB-ARBA"/>
</dbReference>
<dbReference type="SMART" id="SM00382">
    <property type="entry name" value="AAA"/>
    <property type="match status" value="1"/>
</dbReference>
<evidence type="ECO:0000256" key="1">
    <source>
        <dbReference type="ARBA" id="ARBA00005417"/>
    </source>
</evidence>
<keyword evidence="2" id="KW-0813">Transport</keyword>
<reference evidence="6 7" key="2">
    <citation type="journal article" date="2016" name="ISME J.">
        <title>Physiological and genomic characterization of two novel marine thaumarchaeal strains indicates niche differentiation.</title>
        <authorList>
            <person name="Bayer B."/>
            <person name="Vojvoda J."/>
            <person name="Offre P."/>
            <person name="Alves R.J."/>
            <person name="Elisabeth N.H."/>
            <person name="Garcia J.A."/>
            <person name="Volland J.M."/>
            <person name="Srivastava A."/>
            <person name="Schleper C."/>
            <person name="Herndl G.J."/>
        </authorList>
    </citation>
    <scope>NUCLEOTIDE SEQUENCE [LARGE SCALE GENOMIC DNA]</scope>
    <source>
        <strain evidence="6 7">D3C</strain>
    </source>
</reference>
<name>A0A0C5C821_9ARCH</name>
<dbReference type="InterPro" id="IPR003593">
    <property type="entry name" value="AAA+_ATPase"/>
</dbReference>
<dbReference type="GO" id="GO:0098796">
    <property type="term" value="C:membrane protein complex"/>
    <property type="evidence" value="ECO:0007669"/>
    <property type="project" value="UniProtKB-ARBA"/>
</dbReference>
<dbReference type="RefSeq" id="WP_148702404.1">
    <property type="nucleotide sequence ID" value="NZ_CP010868.1"/>
</dbReference>
<dbReference type="Gene3D" id="3.40.50.300">
    <property type="entry name" value="P-loop containing nucleotide triphosphate hydrolases"/>
    <property type="match status" value="1"/>
</dbReference>
<feature type="domain" description="ABC transporter" evidence="5">
    <location>
        <begin position="4"/>
        <end position="225"/>
    </location>
</feature>
<evidence type="ECO:0000313" key="6">
    <source>
        <dbReference type="EMBL" id="AJM91382.1"/>
    </source>
</evidence>
<keyword evidence="4" id="KW-0067">ATP-binding</keyword>
<dbReference type="InterPro" id="IPR003439">
    <property type="entry name" value="ABC_transporter-like_ATP-bd"/>
</dbReference>